<sequence>MMPLTVLLDVDETLRMKTTETTEDGQRVYELNQALLDQLKMHAVTEINLFTNMTLTDISSSDQEEEHITRAFLIRKLEEQGFKVNLVMTPADVGYQKGLGAAYRDIYVPTYEQYNAATKWQDKEAIIRKNSPEYAKHGEAIYDEESRKLQTEEKAGYQKAKLFEYFIQENKKNNVDIGTVLYFDDDPVCLKWVAEVAAREGIKLVTNQVDPTKIEESGKAIREASLIANVHKAVNGYKTHTQGIIFSFFHRHGSTGVNRAQDFVDSLAKIVDPIQQQQAIVNYLSNSKNGNTHPHSFRTMLLATLIGKEHSNKDLKEVSKNFHNLLANYKNSTIDHSVEQQKDLKTKIATLRDEEQKQQVTSTVTKIM</sequence>
<evidence type="ECO:0000313" key="2">
    <source>
        <dbReference type="Proteomes" id="UP001222087"/>
    </source>
</evidence>
<dbReference type="Proteomes" id="UP001222087">
    <property type="component" value="Chromosome"/>
</dbReference>
<gene>
    <name evidence="1" type="ORF">PXX05_08265</name>
</gene>
<proteinExistence type="predicted"/>
<organism evidence="1 2">
    <name type="scientific">Legionella cardiaca</name>
    <dbReference type="NCBI Taxonomy" id="1071983"/>
    <lineage>
        <taxon>Bacteria</taxon>
        <taxon>Pseudomonadati</taxon>
        <taxon>Pseudomonadota</taxon>
        <taxon>Gammaproteobacteria</taxon>
        <taxon>Legionellales</taxon>
        <taxon>Legionellaceae</taxon>
        <taxon>Legionella</taxon>
    </lineage>
</organism>
<evidence type="ECO:0000313" key="1">
    <source>
        <dbReference type="EMBL" id="WED41929.1"/>
    </source>
</evidence>
<dbReference type="RefSeq" id="WP_275087753.1">
    <property type="nucleotide sequence ID" value="NZ_CP119078.1"/>
</dbReference>
<accession>A0ABY8AMK9</accession>
<name>A0ABY8AMK9_9GAMM</name>
<evidence type="ECO:0008006" key="3">
    <source>
        <dbReference type="Google" id="ProtNLM"/>
    </source>
</evidence>
<reference evidence="1 2" key="1">
    <citation type="submission" date="2023-02" db="EMBL/GenBank/DDBJ databases">
        <title>Genome Sequence of L. cardiaca H63T.</title>
        <authorList>
            <person name="Lopez A.E."/>
            <person name="Cianciotto N.P."/>
        </authorList>
    </citation>
    <scope>NUCLEOTIDE SEQUENCE [LARGE SCALE GENOMIC DNA]</scope>
    <source>
        <strain evidence="1 2">H63</strain>
    </source>
</reference>
<dbReference type="EMBL" id="CP119078">
    <property type="protein sequence ID" value="WED41929.1"/>
    <property type="molecule type" value="Genomic_DNA"/>
</dbReference>
<protein>
    <recommendedName>
        <fullName evidence="3">Dot/Icm T4SS effector</fullName>
    </recommendedName>
</protein>
<keyword evidence="2" id="KW-1185">Reference proteome</keyword>